<proteinExistence type="predicted"/>
<protein>
    <submittedName>
        <fullName evidence="1">Uncharacterized protein</fullName>
    </submittedName>
</protein>
<accession>A0A3P4ARN7</accession>
<reference evidence="1 2" key="1">
    <citation type="submission" date="2018-10" db="EMBL/GenBank/DDBJ databases">
        <authorList>
            <person name="Peiro R."/>
            <person name="Begona"/>
            <person name="Cbmso G."/>
            <person name="Lopez M."/>
            <person name="Gonzalez S."/>
            <person name="Sacristan E."/>
            <person name="Castillo E."/>
        </authorList>
    </citation>
    <scope>NUCLEOTIDE SEQUENCE [LARGE SCALE GENOMIC DNA]</scope>
    <source>
        <strain evidence="1">TTHNAR1</strain>
    </source>
</reference>
<dbReference type="EMBL" id="LR027517">
    <property type="protein sequence ID" value="VCU53812.1"/>
    <property type="molecule type" value="Genomic_DNA"/>
</dbReference>
<dbReference type="Proteomes" id="UP000279841">
    <property type="component" value="Chromosome"/>
</dbReference>
<evidence type="ECO:0000313" key="1">
    <source>
        <dbReference type="EMBL" id="VCU53812.1"/>
    </source>
</evidence>
<dbReference type="AlphaFoldDB" id="A0A3P4ARN7"/>
<name>A0A3P4ARN7_THETH</name>
<evidence type="ECO:0000313" key="2">
    <source>
        <dbReference type="Proteomes" id="UP000279841"/>
    </source>
</evidence>
<gene>
    <name evidence="1" type="ORF">TTHN1_01598</name>
</gene>
<organism evidence="1 2">
    <name type="scientific">Thermus thermophilus</name>
    <dbReference type="NCBI Taxonomy" id="274"/>
    <lineage>
        <taxon>Bacteria</taxon>
        <taxon>Thermotogati</taxon>
        <taxon>Deinococcota</taxon>
        <taxon>Deinococci</taxon>
        <taxon>Thermales</taxon>
        <taxon>Thermaceae</taxon>
        <taxon>Thermus</taxon>
    </lineage>
</organism>
<sequence>MIPKLTLRDVIVPPPVPAPLPGASVSPPARRSFQHVSGAVVGGRVDYRDLNAFAWYVAGGYLTLNRGRKRIGRTFRGAEDGRRERR</sequence>
<dbReference type="RefSeq" id="WP_124105062.1">
    <property type="nucleotide sequence ID" value="NZ_LR027517.1"/>
</dbReference>